<name>A0A176W243_MARPO</name>
<dbReference type="AlphaFoldDB" id="A0A176W243"/>
<protein>
    <submittedName>
        <fullName evidence="1">Uncharacterized protein</fullName>
    </submittedName>
</protein>
<reference evidence="1" key="1">
    <citation type="submission" date="2016-03" db="EMBL/GenBank/DDBJ databases">
        <title>Mechanisms controlling the formation of the plant cell surface in tip-growing cells are functionally conserved among land plants.</title>
        <authorList>
            <person name="Honkanen S."/>
            <person name="Jones V.A."/>
            <person name="Morieri G."/>
            <person name="Champion C."/>
            <person name="Hetherington A.J."/>
            <person name="Kelly S."/>
            <person name="Saint-Marcoux D."/>
            <person name="Proust H."/>
            <person name="Prescott H."/>
            <person name="Dolan L."/>
        </authorList>
    </citation>
    <scope>NUCLEOTIDE SEQUENCE [LARGE SCALE GENOMIC DNA]</scope>
    <source>
        <tissue evidence="1">Whole gametophyte</tissue>
    </source>
</reference>
<gene>
    <name evidence="1" type="ORF">AXG93_4118s1020</name>
</gene>
<evidence type="ECO:0000313" key="2">
    <source>
        <dbReference type="Proteomes" id="UP000077202"/>
    </source>
</evidence>
<dbReference type="PANTHER" id="PTHR34044">
    <property type="entry name" value="NUCLEAR PROTEIN"/>
    <property type="match status" value="1"/>
</dbReference>
<sequence length="278" mass="29854">MGEIVPAVIVGAGRVGSALEKMGGGNDVLVKRGEPIPADGQGPIIICTRNDSLAGIIDATPASRREEIGLLFTLVINETFQILLNNGMLEPFLESKGLASATQVLVYFAVAKAGDAPIDGKTDMNPEGLTASTGKWASAVAARLESAGLSCKVLDAEEFKKPQLEKLIWISAFMLVGTRHPGATCGDVESKYREEVVSLIQELAAVAESVKNTKFDSGIEERLCAYARSVSHYPTAVKEFEWRNGWFYDISQRALSNGETDPCPLHTAWLKEVGVVKS</sequence>
<proteinExistence type="predicted"/>
<evidence type="ECO:0000313" key="1">
    <source>
        <dbReference type="EMBL" id="OAE26673.1"/>
    </source>
</evidence>
<organism evidence="1 2">
    <name type="scientific">Marchantia polymorpha subsp. ruderalis</name>
    <dbReference type="NCBI Taxonomy" id="1480154"/>
    <lineage>
        <taxon>Eukaryota</taxon>
        <taxon>Viridiplantae</taxon>
        <taxon>Streptophyta</taxon>
        <taxon>Embryophyta</taxon>
        <taxon>Marchantiophyta</taxon>
        <taxon>Marchantiopsida</taxon>
        <taxon>Marchantiidae</taxon>
        <taxon>Marchantiales</taxon>
        <taxon>Marchantiaceae</taxon>
        <taxon>Marchantia</taxon>
    </lineage>
</organism>
<comment type="caution">
    <text evidence="1">The sequence shown here is derived from an EMBL/GenBank/DDBJ whole genome shotgun (WGS) entry which is preliminary data.</text>
</comment>
<dbReference type="Proteomes" id="UP000077202">
    <property type="component" value="Unassembled WGS sequence"/>
</dbReference>
<dbReference type="EMBL" id="LVLJ01002133">
    <property type="protein sequence ID" value="OAE26673.1"/>
    <property type="molecule type" value="Genomic_DNA"/>
</dbReference>
<dbReference type="PANTHER" id="PTHR34044:SF1">
    <property type="entry name" value="NUCLEAR PROTEIN"/>
    <property type="match status" value="1"/>
</dbReference>
<accession>A0A176W243</accession>
<keyword evidence="2" id="KW-1185">Reference proteome</keyword>